<proteinExistence type="predicted"/>
<name>A0A1W0XEK5_HYPEX</name>
<organism evidence="1 2">
    <name type="scientific">Hypsibius exemplaris</name>
    <name type="common">Freshwater tardigrade</name>
    <dbReference type="NCBI Taxonomy" id="2072580"/>
    <lineage>
        <taxon>Eukaryota</taxon>
        <taxon>Metazoa</taxon>
        <taxon>Ecdysozoa</taxon>
        <taxon>Tardigrada</taxon>
        <taxon>Eutardigrada</taxon>
        <taxon>Parachela</taxon>
        <taxon>Hypsibioidea</taxon>
        <taxon>Hypsibiidae</taxon>
        <taxon>Hypsibius</taxon>
    </lineage>
</organism>
<reference evidence="2" key="1">
    <citation type="submission" date="2017-01" db="EMBL/GenBank/DDBJ databases">
        <title>Comparative genomics of anhydrobiosis in the tardigrade Hypsibius dujardini.</title>
        <authorList>
            <person name="Yoshida Y."/>
            <person name="Koutsovoulos G."/>
            <person name="Laetsch D."/>
            <person name="Stevens L."/>
            <person name="Kumar S."/>
            <person name="Horikawa D."/>
            <person name="Ishino K."/>
            <person name="Komine S."/>
            <person name="Tomita M."/>
            <person name="Blaxter M."/>
            <person name="Arakawa K."/>
        </authorList>
    </citation>
    <scope>NUCLEOTIDE SEQUENCE [LARGE SCALE GENOMIC DNA]</scope>
    <source>
        <strain evidence="2">Z151</strain>
    </source>
</reference>
<dbReference type="Proteomes" id="UP000192578">
    <property type="component" value="Unassembled WGS sequence"/>
</dbReference>
<evidence type="ECO:0000313" key="2">
    <source>
        <dbReference type="Proteomes" id="UP000192578"/>
    </source>
</evidence>
<sequence>MALNGNVGWRHQNRSDRDVVVDRDHLVFCFVHNGHQNYKDFIRKITFHVPEENNQVLAKDFTFMDNIRKESNGQPIAIHRQQYTPRAHHLQDESRFGFCEREDGKAHQLRQ</sequence>
<evidence type="ECO:0000313" key="1">
    <source>
        <dbReference type="EMBL" id="OQV25909.1"/>
    </source>
</evidence>
<comment type="caution">
    <text evidence="1">The sequence shown here is derived from an EMBL/GenBank/DDBJ whole genome shotgun (WGS) entry which is preliminary data.</text>
</comment>
<dbReference type="EMBL" id="MTYJ01000001">
    <property type="protein sequence ID" value="OQV25909.1"/>
    <property type="molecule type" value="Genomic_DNA"/>
</dbReference>
<gene>
    <name evidence="1" type="ORF">BV898_00052</name>
</gene>
<keyword evidence="2" id="KW-1185">Reference proteome</keyword>
<accession>A0A1W0XEK5</accession>
<dbReference type="AlphaFoldDB" id="A0A1W0XEK5"/>
<protein>
    <submittedName>
        <fullName evidence="1">Uncharacterized protein</fullName>
    </submittedName>
</protein>